<proteinExistence type="inferred from homology"/>
<dbReference type="SUPFAM" id="SSF51445">
    <property type="entry name" value="(Trans)glycosidases"/>
    <property type="match status" value="1"/>
</dbReference>
<evidence type="ECO:0000256" key="2">
    <source>
        <dbReference type="ARBA" id="ARBA00022801"/>
    </source>
</evidence>
<comment type="caution">
    <text evidence="4">The sequence shown here is derived from an EMBL/GenBank/DDBJ whole genome shotgun (WGS) entry which is preliminary data.</text>
</comment>
<evidence type="ECO:0000313" key="5">
    <source>
        <dbReference type="Proteomes" id="UP000646911"/>
    </source>
</evidence>
<dbReference type="Gene3D" id="3.20.20.80">
    <property type="entry name" value="Glycosidases"/>
    <property type="match status" value="1"/>
</dbReference>
<dbReference type="Pfam" id="PF01183">
    <property type="entry name" value="Glyco_hydro_25"/>
    <property type="match status" value="1"/>
</dbReference>
<dbReference type="EMBL" id="JACOFX010000006">
    <property type="protein sequence ID" value="MBC3908565.1"/>
    <property type="molecule type" value="Genomic_DNA"/>
</dbReference>
<dbReference type="InterPro" id="IPR017853">
    <property type="entry name" value="GH"/>
</dbReference>
<dbReference type="PANTHER" id="PTHR34135">
    <property type="entry name" value="LYSOZYME"/>
    <property type="match status" value="1"/>
</dbReference>
<dbReference type="GO" id="GO:0016787">
    <property type="term" value="F:hydrolase activity"/>
    <property type="evidence" value="ECO:0007669"/>
    <property type="project" value="UniProtKB-KW"/>
</dbReference>
<dbReference type="Proteomes" id="UP000646911">
    <property type="component" value="Unassembled WGS sequence"/>
</dbReference>
<sequence length="207" mass="22402">MTTNTNVQGIDVSHYQGSVNWAAVKNDGIGFAFAKATDGNTYADPQFQTNWADMKAAGLLRGAYHFYESNDDPVSQANNFIKAVGSLAVGDLPPVIDIEAYKGDFGGVPLAANVQTWLNIVEQALGRTPMIYTGPSFWNQYMNSSFSRYALWVAQYGVAQPKLPNGWNKWTFWQNSESGTVAGVSGSVDTDIFAGSMADLLALAAHK</sequence>
<protein>
    <submittedName>
        <fullName evidence="4">Glycoside hydrolase family 25 protein</fullName>
    </submittedName>
</protein>
<reference evidence="4 5" key="1">
    <citation type="submission" date="2020-08" db="EMBL/GenBank/DDBJ databases">
        <title>Novel species isolated from subtropical streams in China.</title>
        <authorList>
            <person name="Lu H."/>
        </authorList>
    </citation>
    <scope>NUCLEOTIDE SEQUENCE [LARGE SCALE GENOMIC DNA]</scope>
    <source>
        <strain evidence="4 5">NL8W</strain>
    </source>
</reference>
<keyword evidence="2 4" id="KW-0378">Hydrolase</keyword>
<keyword evidence="3" id="KW-0326">Glycosidase</keyword>
<dbReference type="PANTHER" id="PTHR34135:SF2">
    <property type="entry name" value="LYSOZYME"/>
    <property type="match status" value="1"/>
</dbReference>
<accession>A0ABR6Z9X3</accession>
<comment type="similarity">
    <text evidence="1">Belongs to the glycosyl hydrolase 25 family.</text>
</comment>
<keyword evidence="5" id="KW-1185">Reference proteome</keyword>
<dbReference type="InterPro" id="IPR018077">
    <property type="entry name" value="Glyco_hydro_fam25_subgr"/>
</dbReference>
<evidence type="ECO:0000256" key="1">
    <source>
        <dbReference type="ARBA" id="ARBA00010646"/>
    </source>
</evidence>
<organism evidence="4 5">
    <name type="scientific">Undibacterium umbellatum</name>
    <dbReference type="NCBI Taxonomy" id="2762300"/>
    <lineage>
        <taxon>Bacteria</taxon>
        <taxon>Pseudomonadati</taxon>
        <taxon>Pseudomonadota</taxon>
        <taxon>Betaproteobacteria</taxon>
        <taxon>Burkholderiales</taxon>
        <taxon>Oxalobacteraceae</taxon>
        <taxon>Undibacterium</taxon>
    </lineage>
</organism>
<evidence type="ECO:0000256" key="3">
    <source>
        <dbReference type="ARBA" id="ARBA00023295"/>
    </source>
</evidence>
<gene>
    <name evidence="4" type="ORF">H8L47_13450</name>
</gene>
<dbReference type="SMART" id="SM00641">
    <property type="entry name" value="Glyco_25"/>
    <property type="match status" value="1"/>
</dbReference>
<dbReference type="InterPro" id="IPR002053">
    <property type="entry name" value="Glyco_hydro_25"/>
</dbReference>
<evidence type="ECO:0000313" key="4">
    <source>
        <dbReference type="EMBL" id="MBC3908565.1"/>
    </source>
</evidence>
<dbReference type="PROSITE" id="PS51904">
    <property type="entry name" value="GLYCOSYL_HYDROL_F25_2"/>
    <property type="match status" value="1"/>
</dbReference>
<dbReference type="CDD" id="cd06524">
    <property type="entry name" value="GH25_YegX-like"/>
    <property type="match status" value="1"/>
</dbReference>
<name>A0ABR6Z9X3_9BURK</name>
<dbReference type="RefSeq" id="WP_186954122.1">
    <property type="nucleotide sequence ID" value="NZ_JACOFX010000006.1"/>
</dbReference>